<dbReference type="EMBL" id="JAFBEV010000014">
    <property type="protein sequence ID" value="MBM7658310.1"/>
    <property type="molecule type" value="Genomic_DNA"/>
</dbReference>
<gene>
    <name evidence="2" type="ORF">JOC27_001763</name>
</gene>
<evidence type="ECO:0008006" key="4">
    <source>
        <dbReference type="Google" id="ProtNLM"/>
    </source>
</evidence>
<protein>
    <recommendedName>
        <fullName evidence="4">Coat protein</fullName>
    </recommendedName>
</protein>
<evidence type="ECO:0000313" key="2">
    <source>
        <dbReference type="EMBL" id="MBM7658310.1"/>
    </source>
</evidence>
<dbReference type="Proteomes" id="UP000823201">
    <property type="component" value="Unassembled WGS sequence"/>
</dbReference>
<feature type="region of interest" description="Disordered" evidence="1">
    <location>
        <begin position="123"/>
        <end position="168"/>
    </location>
</feature>
<feature type="compositionally biased region" description="Basic and acidic residues" evidence="1">
    <location>
        <begin position="60"/>
        <end position="69"/>
    </location>
</feature>
<dbReference type="RefSeq" id="WP_205006870.1">
    <property type="nucleotide sequence ID" value="NZ_CBCRXA010000013.1"/>
</dbReference>
<proteinExistence type="predicted"/>
<comment type="caution">
    <text evidence="2">The sequence shown here is derived from an EMBL/GenBank/DDBJ whole genome shotgun (WGS) entry which is preliminary data.</text>
</comment>
<sequence>MPAEKTSDTVKRFKLFVKSHPEIVAYVHQNKLKWNDVFDDWAIFGESPEIWKSYGADVKETAQTKEKSETTPAEKPSKNSGSTLSWNKILETIDTLDTTQWQERLDTLSSALGGLQTFIGQFKQQENSTGAASTPPNPPTARPYAGRTQRVYNPPRRSNRRSGFFRKD</sequence>
<dbReference type="InterPro" id="IPR025953">
    <property type="entry name" value="YlbD_coat"/>
</dbReference>
<organism evidence="2 3">
    <name type="scientific">Sporolactobacillus spathodeae</name>
    <dbReference type="NCBI Taxonomy" id="1465502"/>
    <lineage>
        <taxon>Bacteria</taxon>
        <taxon>Bacillati</taxon>
        <taxon>Bacillota</taxon>
        <taxon>Bacilli</taxon>
        <taxon>Bacillales</taxon>
        <taxon>Sporolactobacillaceae</taxon>
        <taxon>Sporolactobacillus</taxon>
    </lineage>
</organism>
<keyword evidence="3" id="KW-1185">Reference proteome</keyword>
<reference evidence="2 3" key="1">
    <citation type="submission" date="2021-01" db="EMBL/GenBank/DDBJ databases">
        <title>Genomic Encyclopedia of Type Strains, Phase IV (KMG-IV): sequencing the most valuable type-strain genomes for metagenomic binning, comparative biology and taxonomic classification.</title>
        <authorList>
            <person name="Goeker M."/>
        </authorList>
    </citation>
    <scope>NUCLEOTIDE SEQUENCE [LARGE SCALE GENOMIC DNA]</scope>
    <source>
        <strain evidence="2 3">DSM 100968</strain>
    </source>
</reference>
<dbReference type="Pfam" id="PF14071">
    <property type="entry name" value="YlbD_coat"/>
    <property type="match status" value="1"/>
</dbReference>
<accession>A0ABS2QAE8</accession>
<name>A0ABS2QAE8_9BACL</name>
<feature type="compositionally biased region" description="Polar residues" evidence="1">
    <location>
        <begin position="123"/>
        <end position="134"/>
    </location>
</feature>
<evidence type="ECO:0000313" key="3">
    <source>
        <dbReference type="Proteomes" id="UP000823201"/>
    </source>
</evidence>
<feature type="region of interest" description="Disordered" evidence="1">
    <location>
        <begin position="60"/>
        <end position="84"/>
    </location>
</feature>
<feature type="compositionally biased region" description="Basic residues" evidence="1">
    <location>
        <begin position="157"/>
        <end position="168"/>
    </location>
</feature>
<evidence type="ECO:0000256" key="1">
    <source>
        <dbReference type="SAM" id="MobiDB-lite"/>
    </source>
</evidence>